<evidence type="ECO:0000259" key="2">
    <source>
        <dbReference type="Pfam" id="PF13193"/>
    </source>
</evidence>
<dbReference type="InterPro" id="IPR025110">
    <property type="entry name" value="AMP-bd_C"/>
</dbReference>
<gene>
    <name evidence="3" type="primary">SID4</name>
    <name evidence="3" type="ORF">MPDQ_002898</name>
</gene>
<dbReference type="GO" id="GO:0031956">
    <property type="term" value="F:medium-chain fatty acid-CoA ligase activity"/>
    <property type="evidence" value="ECO:0007669"/>
    <property type="project" value="TreeGrafter"/>
</dbReference>
<evidence type="ECO:0000313" key="3">
    <source>
        <dbReference type="EMBL" id="TQB68718.1"/>
    </source>
</evidence>
<protein>
    <submittedName>
        <fullName evidence="3">SIN component scaffold protein Sid4</fullName>
    </submittedName>
</protein>
<dbReference type="Gene3D" id="3.40.50.12780">
    <property type="entry name" value="N-terminal domain of ligase-like"/>
    <property type="match status" value="1"/>
</dbReference>
<organism evidence="3 4">
    <name type="scientific">Monascus purpureus</name>
    <name type="common">Red mold</name>
    <name type="synonym">Monascus anka</name>
    <dbReference type="NCBI Taxonomy" id="5098"/>
    <lineage>
        <taxon>Eukaryota</taxon>
        <taxon>Fungi</taxon>
        <taxon>Dikarya</taxon>
        <taxon>Ascomycota</taxon>
        <taxon>Pezizomycotina</taxon>
        <taxon>Eurotiomycetes</taxon>
        <taxon>Eurotiomycetidae</taxon>
        <taxon>Eurotiales</taxon>
        <taxon>Aspergillaceae</taxon>
        <taxon>Monascus</taxon>
    </lineage>
</organism>
<dbReference type="InterPro" id="IPR042099">
    <property type="entry name" value="ANL_N_sf"/>
</dbReference>
<reference evidence="3 4" key="1">
    <citation type="submission" date="2019-06" db="EMBL/GenBank/DDBJ databases">
        <title>Wine fermentation using esterase from Monascus purpureus.</title>
        <authorList>
            <person name="Geng C."/>
            <person name="Zhang Y."/>
        </authorList>
    </citation>
    <scope>NUCLEOTIDE SEQUENCE [LARGE SCALE GENOMIC DNA]</scope>
    <source>
        <strain evidence="3">HQ1</strain>
    </source>
</reference>
<feature type="domain" description="AMP-binding enzyme C-terminal" evidence="2">
    <location>
        <begin position="193"/>
        <end position="281"/>
    </location>
</feature>
<proteinExistence type="predicted"/>
<dbReference type="GO" id="GO:0006631">
    <property type="term" value="P:fatty acid metabolic process"/>
    <property type="evidence" value="ECO:0007669"/>
    <property type="project" value="TreeGrafter"/>
</dbReference>
<dbReference type="PANTHER" id="PTHR43201">
    <property type="entry name" value="ACYL-COA SYNTHETASE"/>
    <property type="match status" value="1"/>
</dbReference>
<dbReference type="STRING" id="5098.A0A507QJQ9"/>
<sequence>MFEAILSESNSKSDSLVVSKTPPPCLRTGIIAGAPVPRPLMRRLLNELNMTEFTSSYGLTEASPTCFNALTTDTIDCRLTTVGRIMPHASAKIIDPRSPHRIVPVGEKGELCISGYQVHRGYWENPQKTEEALLYDPPESEHEDPYDGRGRGKGRIWLRTGDEAVFDTHGYCYITGRYKDIIIRGGENIYPLEVEERLVLHPKITKAAVVGLPDERYGEVVAAFIEIDAASKGDGGPSLSAEEIRNWTRETLGRHKTPVYIFACGSHPMLPVVIPQTGSGKIQKQKLRELGKSVVEKGHTVLLG</sequence>
<feature type="domain" description="AMP-dependent synthetase/ligase" evidence="1">
    <location>
        <begin position="1"/>
        <end position="123"/>
    </location>
</feature>
<evidence type="ECO:0000313" key="4">
    <source>
        <dbReference type="Proteomes" id="UP000319663"/>
    </source>
</evidence>
<dbReference type="Pfam" id="PF00501">
    <property type="entry name" value="AMP-binding"/>
    <property type="match status" value="1"/>
</dbReference>
<comment type="caution">
    <text evidence="3">The sequence shown here is derived from an EMBL/GenBank/DDBJ whole genome shotgun (WGS) entry which is preliminary data.</text>
</comment>
<dbReference type="EMBL" id="VIFY01000195">
    <property type="protein sequence ID" value="TQB68718.1"/>
    <property type="molecule type" value="Genomic_DNA"/>
</dbReference>
<keyword evidence="4" id="KW-1185">Reference proteome</keyword>
<dbReference type="Gene3D" id="3.30.300.30">
    <property type="match status" value="1"/>
</dbReference>
<dbReference type="Proteomes" id="UP000319663">
    <property type="component" value="Unassembled WGS sequence"/>
</dbReference>
<dbReference type="PANTHER" id="PTHR43201:SF6">
    <property type="entry name" value="ACYL COA SYNTHETASE (EUROFUNG)"/>
    <property type="match status" value="1"/>
</dbReference>
<name>A0A507QJQ9_MONPU</name>
<accession>A0A507QJQ9</accession>
<dbReference type="SUPFAM" id="SSF56801">
    <property type="entry name" value="Acetyl-CoA synthetase-like"/>
    <property type="match status" value="1"/>
</dbReference>
<dbReference type="AlphaFoldDB" id="A0A507QJQ9"/>
<evidence type="ECO:0000259" key="1">
    <source>
        <dbReference type="Pfam" id="PF00501"/>
    </source>
</evidence>
<dbReference type="InterPro" id="IPR045851">
    <property type="entry name" value="AMP-bd_C_sf"/>
</dbReference>
<dbReference type="Pfam" id="PF13193">
    <property type="entry name" value="AMP-binding_C"/>
    <property type="match status" value="1"/>
</dbReference>
<dbReference type="InterPro" id="IPR000873">
    <property type="entry name" value="AMP-dep_synth/lig_dom"/>
</dbReference>